<keyword evidence="5" id="KW-0119">Carbohydrate metabolism</keyword>
<dbReference type="Gene3D" id="3.20.20.370">
    <property type="entry name" value="Glycoside hydrolase/deacetylase"/>
    <property type="match status" value="1"/>
</dbReference>
<keyword evidence="2" id="KW-0479">Metal-binding</keyword>
<comment type="cofactor">
    <cofactor evidence="1">
        <name>Mg(2+)</name>
        <dbReference type="ChEBI" id="CHEBI:18420"/>
    </cofactor>
</comment>
<dbReference type="GO" id="GO:0046872">
    <property type="term" value="F:metal ion binding"/>
    <property type="evidence" value="ECO:0007669"/>
    <property type="project" value="UniProtKB-KW"/>
</dbReference>
<dbReference type="OrthoDB" id="9774177at2"/>
<reference evidence="6 7" key="1">
    <citation type="submission" date="2016-06" db="EMBL/GenBank/DDBJ databases">
        <authorList>
            <person name="Kjaerup R.B."/>
            <person name="Dalgaard T.S."/>
            <person name="Juul-Madsen H.R."/>
        </authorList>
    </citation>
    <scope>NUCLEOTIDE SEQUENCE [LARGE SCALE GENOMIC DNA]</scope>
    <source>
        <strain evidence="6 7">373-A1</strain>
    </source>
</reference>
<dbReference type="AlphaFoldDB" id="A0A174SBR5"/>
<evidence type="ECO:0000256" key="5">
    <source>
        <dbReference type="ARBA" id="ARBA00023277"/>
    </source>
</evidence>
<dbReference type="GO" id="GO:0000272">
    <property type="term" value="P:polysaccharide catabolic process"/>
    <property type="evidence" value="ECO:0007669"/>
    <property type="project" value="InterPro"/>
</dbReference>
<keyword evidence="3" id="KW-0378">Hydrolase</keyword>
<sequence length="243" mass="27848">MTKIIFNADDFGYSNGINYGIIDAFKYGVLTSTTLMVTMPGTEHAVKLMKENEGLGVGLHFNISLGKPITKGKTLVGENNKFIKPDNLPEGFKYDENELREELRAQYNKFIELVGKKPTHVDSHLFSSDKVPEMRKLCAEIAKEEQIPMRNFDLDFVPHVQFVQHRSYNAGPGLEYVKDNFNDILKNEYVEIMAHPGYIDSYLMNNSSYNMKRLEELDFLLSEDVKNMLVSNNVELINYSNLE</sequence>
<dbReference type="InterPro" id="IPR022948">
    <property type="entry name" value="COD_ChbG_bac"/>
</dbReference>
<dbReference type="PANTHER" id="PTHR31609:SF1">
    <property type="entry name" value="CARBOHYDRATE DEACETYLASE"/>
    <property type="match status" value="1"/>
</dbReference>
<comment type="caution">
    <text evidence="6">The sequence shown here is derived from an EMBL/GenBank/DDBJ whole genome shotgun (WGS) entry which is preliminary data.</text>
</comment>
<evidence type="ECO:0000256" key="2">
    <source>
        <dbReference type="ARBA" id="ARBA00022723"/>
    </source>
</evidence>
<accession>A0A174SBR5</accession>
<organism evidence="6 7">
    <name type="scientific">Clostridium paraputrificum</name>
    <dbReference type="NCBI Taxonomy" id="29363"/>
    <lineage>
        <taxon>Bacteria</taxon>
        <taxon>Bacillati</taxon>
        <taxon>Bacillota</taxon>
        <taxon>Clostridia</taxon>
        <taxon>Eubacteriales</taxon>
        <taxon>Clostridiaceae</taxon>
        <taxon>Clostridium</taxon>
    </lineage>
</organism>
<dbReference type="eggNOG" id="COG3394">
    <property type="taxonomic scope" value="Bacteria"/>
</dbReference>
<evidence type="ECO:0000256" key="4">
    <source>
        <dbReference type="ARBA" id="ARBA00022842"/>
    </source>
</evidence>
<evidence type="ECO:0000313" key="6">
    <source>
        <dbReference type="EMBL" id="OBY10368.1"/>
    </source>
</evidence>
<keyword evidence="7" id="KW-1185">Reference proteome</keyword>
<dbReference type="InterPro" id="IPR011330">
    <property type="entry name" value="Glyco_hydro/deAcase_b/a-brl"/>
</dbReference>
<evidence type="ECO:0000256" key="3">
    <source>
        <dbReference type="ARBA" id="ARBA00022801"/>
    </source>
</evidence>
<dbReference type="PANTHER" id="PTHR31609">
    <property type="entry name" value="YDJC DEACETYLASE FAMILY MEMBER"/>
    <property type="match status" value="1"/>
</dbReference>
<dbReference type="GO" id="GO:0016811">
    <property type="term" value="F:hydrolase activity, acting on carbon-nitrogen (but not peptide) bonds, in linear amides"/>
    <property type="evidence" value="ECO:0007669"/>
    <property type="project" value="InterPro"/>
</dbReference>
<dbReference type="GO" id="GO:0019213">
    <property type="term" value="F:deacetylase activity"/>
    <property type="evidence" value="ECO:0007669"/>
    <property type="project" value="TreeGrafter"/>
</dbReference>
<dbReference type="EMBL" id="MAPZ01000020">
    <property type="protein sequence ID" value="OBY10368.1"/>
    <property type="molecule type" value="Genomic_DNA"/>
</dbReference>
<proteinExistence type="predicted"/>
<name>A0A174SBR5_9CLOT</name>
<protein>
    <recommendedName>
        <fullName evidence="8">Carbohydrate deacetylase</fullName>
    </recommendedName>
</protein>
<dbReference type="Pfam" id="PF04794">
    <property type="entry name" value="YdjC"/>
    <property type="match status" value="1"/>
</dbReference>
<dbReference type="SUPFAM" id="SSF88713">
    <property type="entry name" value="Glycoside hydrolase/deacetylase"/>
    <property type="match status" value="1"/>
</dbReference>
<dbReference type="InterPro" id="IPR006879">
    <property type="entry name" value="YdjC-like"/>
</dbReference>
<gene>
    <name evidence="6" type="ORF">CP373A1_10735</name>
</gene>
<evidence type="ECO:0008006" key="8">
    <source>
        <dbReference type="Google" id="ProtNLM"/>
    </source>
</evidence>
<dbReference type="Proteomes" id="UP000092714">
    <property type="component" value="Unassembled WGS sequence"/>
</dbReference>
<evidence type="ECO:0000313" key="7">
    <source>
        <dbReference type="Proteomes" id="UP000092714"/>
    </source>
</evidence>
<keyword evidence="4" id="KW-0460">Magnesium</keyword>
<evidence type="ECO:0000256" key="1">
    <source>
        <dbReference type="ARBA" id="ARBA00001946"/>
    </source>
</evidence>
<dbReference type="RefSeq" id="WP_055183666.1">
    <property type="nucleotide sequence ID" value="NZ_CABHIH010000001.1"/>
</dbReference>
<dbReference type="CDD" id="cd10803">
    <property type="entry name" value="YdjC_EF3048_like"/>
    <property type="match status" value="1"/>
</dbReference>